<keyword evidence="3 8" id="KW-0722">Serine protease inhibitor</keyword>
<dbReference type="GO" id="GO:0005615">
    <property type="term" value="C:extracellular space"/>
    <property type="evidence" value="ECO:0007669"/>
    <property type="project" value="InterPro"/>
</dbReference>
<evidence type="ECO:0000256" key="5">
    <source>
        <dbReference type="SAM" id="SignalP"/>
    </source>
</evidence>
<evidence type="ECO:0000256" key="1">
    <source>
        <dbReference type="ARBA" id="ARBA00009500"/>
    </source>
</evidence>
<dbReference type="OrthoDB" id="671595at2759"/>
<feature type="signal peptide" evidence="5">
    <location>
        <begin position="1"/>
        <end position="28"/>
    </location>
</feature>
<reference evidence="8" key="1">
    <citation type="submission" date="2025-08" db="UniProtKB">
        <authorList>
            <consortium name="RefSeq"/>
        </authorList>
    </citation>
    <scope>IDENTIFICATION</scope>
    <source>
        <strain evidence="8">11010-0011.00</strain>
        <tissue evidence="8">Whole body</tissue>
    </source>
</reference>
<evidence type="ECO:0000259" key="6">
    <source>
        <dbReference type="SMART" id="SM00093"/>
    </source>
</evidence>
<dbReference type="SMART" id="SM00093">
    <property type="entry name" value="SERPIN"/>
    <property type="match status" value="1"/>
</dbReference>
<dbReference type="Proteomes" id="UP000504634">
    <property type="component" value="Unplaced"/>
</dbReference>
<dbReference type="InterPro" id="IPR042185">
    <property type="entry name" value="Serpin_sf_2"/>
</dbReference>
<protein>
    <submittedName>
        <fullName evidence="8">Serine protease inhibitor 42Dd-like isoform X1</fullName>
    </submittedName>
</protein>
<organism evidence="7 8">
    <name type="scientific">Drosophila lebanonensis</name>
    <name type="common">Fruit fly</name>
    <name type="synonym">Scaptodrosophila lebanonensis</name>
    <dbReference type="NCBI Taxonomy" id="7225"/>
    <lineage>
        <taxon>Eukaryota</taxon>
        <taxon>Metazoa</taxon>
        <taxon>Ecdysozoa</taxon>
        <taxon>Arthropoda</taxon>
        <taxon>Hexapoda</taxon>
        <taxon>Insecta</taxon>
        <taxon>Pterygota</taxon>
        <taxon>Neoptera</taxon>
        <taxon>Endopterygota</taxon>
        <taxon>Diptera</taxon>
        <taxon>Brachycera</taxon>
        <taxon>Muscomorpha</taxon>
        <taxon>Ephydroidea</taxon>
        <taxon>Drosophilidae</taxon>
        <taxon>Scaptodrosophila</taxon>
    </lineage>
</organism>
<dbReference type="InterPro" id="IPR036186">
    <property type="entry name" value="Serpin_sf"/>
</dbReference>
<evidence type="ECO:0000313" key="7">
    <source>
        <dbReference type="Proteomes" id="UP000504634"/>
    </source>
</evidence>
<feature type="chain" id="PRO_5027028333" evidence="5">
    <location>
        <begin position="29"/>
        <end position="406"/>
    </location>
</feature>
<keyword evidence="2 8" id="KW-0646">Protease inhibitor</keyword>
<dbReference type="InterPro" id="IPR042178">
    <property type="entry name" value="Serpin_sf_1"/>
</dbReference>
<evidence type="ECO:0000256" key="2">
    <source>
        <dbReference type="ARBA" id="ARBA00022690"/>
    </source>
</evidence>
<gene>
    <name evidence="8" type="primary">LOC115634078</name>
</gene>
<dbReference type="Pfam" id="PF00079">
    <property type="entry name" value="Serpin"/>
    <property type="match status" value="1"/>
</dbReference>
<dbReference type="GeneID" id="115634078"/>
<sequence length="406" mass="46029">MAQPSSKSRRHVWLLVLTAVTSYPHIMANTEFAKNLDTFSRNVYSELVQLNQNTNIIFSPFSIQTCAAMVRIGAEGETATEMDVGLKLVSSDVKEIADTYGQVMADYEKSKVLKIANKVYIKEGYSAREEFKNILTRKFLSKPENINFVQSSVAASTINAWVESKTNNLIKDLISPDVLNADTRLVLINAIHFKGQWKTKFDEANTEDEDFYLNDVDKVKMPMMNVRHDFRFAELPEYDAQALEMPYKDSDLSMLVILPNKKTGLLSLEQKLKTVKLSDITSKLSSTKVIVKFPKFKAEFSQELTPVFKKLGMVRLFADNAEFGNILQSPEALKVSQIIHKAFIDVNEEGTEAAAATGIALENRMIFEEKYMRFIANRPFQYTIFDRQNGAHFFKGLLSNSVETNT</sequence>
<dbReference type="SUPFAM" id="SSF56574">
    <property type="entry name" value="Serpins"/>
    <property type="match status" value="1"/>
</dbReference>
<comment type="similarity">
    <text evidence="1 4">Belongs to the serpin family.</text>
</comment>
<accession>A0A6J2UJ03</accession>
<dbReference type="Gene3D" id="3.30.497.10">
    <property type="entry name" value="Antithrombin, subunit I, domain 2"/>
    <property type="match status" value="1"/>
</dbReference>
<dbReference type="RefSeq" id="XP_030387488.1">
    <property type="nucleotide sequence ID" value="XM_030531628.1"/>
</dbReference>
<keyword evidence="5" id="KW-0732">Signal</keyword>
<dbReference type="AlphaFoldDB" id="A0A6J2UJ03"/>
<dbReference type="InterPro" id="IPR000215">
    <property type="entry name" value="Serpin_fam"/>
</dbReference>
<evidence type="ECO:0000313" key="8">
    <source>
        <dbReference type="RefSeq" id="XP_030387488.1"/>
    </source>
</evidence>
<keyword evidence="7" id="KW-1185">Reference proteome</keyword>
<dbReference type="PANTHER" id="PTHR11461:SF211">
    <property type="entry name" value="GH10112P-RELATED"/>
    <property type="match status" value="1"/>
</dbReference>
<proteinExistence type="inferred from homology"/>
<evidence type="ECO:0000256" key="3">
    <source>
        <dbReference type="ARBA" id="ARBA00022900"/>
    </source>
</evidence>
<dbReference type="Gene3D" id="2.30.39.10">
    <property type="entry name" value="Alpha-1-antitrypsin, domain 1"/>
    <property type="match status" value="1"/>
</dbReference>
<dbReference type="GO" id="GO:0004867">
    <property type="term" value="F:serine-type endopeptidase inhibitor activity"/>
    <property type="evidence" value="ECO:0007669"/>
    <property type="project" value="UniProtKB-KW"/>
</dbReference>
<dbReference type="PANTHER" id="PTHR11461">
    <property type="entry name" value="SERINE PROTEASE INHIBITOR, SERPIN"/>
    <property type="match status" value="1"/>
</dbReference>
<feature type="domain" description="Serpin" evidence="6">
    <location>
        <begin position="41"/>
        <end position="401"/>
    </location>
</feature>
<evidence type="ECO:0000256" key="4">
    <source>
        <dbReference type="RuleBase" id="RU000411"/>
    </source>
</evidence>
<name>A0A6J2UJ03_DROLE</name>
<dbReference type="CDD" id="cd19601">
    <property type="entry name" value="serpin42Da-like"/>
    <property type="match status" value="1"/>
</dbReference>
<dbReference type="InterPro" id="IPR023796">
    <property type="entry name" value="Serpin_dom"/>
</dbReference>